<accession>A0A6N8U2P6</accession>
<sequence length="106" mass="11936">MSLITVTKDNVNEVTESAAVVVEFWAPWCGYCKRLAPVLKQLAQTYEKDLDILQVNIDDFEALAEEYGIETIPTLVVMRQGKAGKLLIAPQAKTLIIDWLKEENLL</sequence>
<evidence type="ECO:0000256" key="2">
    <source>
        <dbReference type="ARBA" id="ARBA00020570"/>
    </source>
</evidence>
<keyword evidence="6 8" id="KW-0676">Redox-active center</keyword>
<dbReference type="Proteomes" id="UP000434036">
    <property type="component" value="Unassembled WGS sequence"/>
</dbReference>
<evidence type="ECO:0000313" key="11">
    <source>
        <dbReference type="Proteomes" id="UP000434036"/>
    </source>
</evidence>
<gene>
    <name evidence="10" type="ORF">GSF08_01180</name>
</gene>
<protein>
    <recommendedName>
        <fullName evidence="2 7">Thioredoxin</fullName>
    </recommendedName>
</protein>
<evidence type="ECO:0000256" key="7">
    <source>
        <dbReference type="PIRNR" id="PIRNR000077"/>
    </source>
</evidence>
<dbReference type="PANTHER" id="PTHR45663:SF11">
    <property type="entry name" value="GEO12009P1"/>
    <property type="match status" value="1"/>
</dbReference>
<feature type="disulfide bond" description="Redox-active" evidence="8">
    <location>
        <begin position="29"/>
        <end position="32"/>
    </location>
</feature>
<dbReference type="PANTHER" id="PTHR45663">
    <property type="entry name" value="GEO12009P1"/>
    <property type="match status" value="1"/>
</dbReference>
<organism evidence="10 11">
    <name type="scientific">Copranaerobaculum intestinale</name>
    <dbReference type="NCBI Taxonomy" id="2692629"/>
    <lineage>
        <taxon>Bacteria</taxon>
        <taxon>Bacillati</taxon>
        <taxon>Bacillota</taxon>
        <taxon>Erysipelotrichia</taxon>
        <taxon>Erysipelotrichales</taxon>
        <taxon>Erysipelotrichaceae</taxon>
        <taxon>Copranaerobaculum</taxon>
    </lineage>
</organism>
<evidence type="ECO:0000256" key="3">
    <source>
        <dbReference type="ARBA" id="ARBA00022448"/>
    </source>
</evidence>
<evidence type="ECO:0000256" key="1">
    <source>
        <dbReference type="ARBA" id="ARBA00008987"/>
    </source>
</evidence>
<dbReference type="GO" id="GO:0005737">
    <property type="term" value="C:cytoplasm"/>
    <property type="evidence" value="ECO:0007669"/>
    <property type="project" value="TreeGrafter"/>
</dbReference>
<name>A0A6N8U2P6_9FIRM</name>
<proteinExistence type="inferred from homology"/>
<evidence type="ECO:0000256" key="8">
    <source>
        <dbReference type="PIRSR" id="PIRSR000077-4"/>
    </source>
</evidence>
<evidence type="ECO:0000259" key="9">
    <source>
        <dbReference type="PROSITE" id="PS51352"/>
    </source>
</evidence>
<evidence type="ECO:0000256" key="4">
    <source>
        <dbReference type="ARBA" id="ARBA00022982"/>
    </source>
</evidence>
<dbReference type="InterPro" id="IPR036249">
    <property type="entry name" value="Thioredoxin-like_sf"/>
</dbReference>
<keyword evidence="11" id="KW-1185">Reference proteome</keyword>
<feature type="domain" description="Thioredoxin" evidence="9">
    <location>
        <begin position="1"/>
        <end position="105"/>
    </location>
</feature>
<dbReference type="CDD" id="cd02947">
    <property type="entry name" value="TRX_family"/>
    <property type="match status" value="1"/>
</dbReference>
<dbReference type="InterPro" id="IPR017937">
    <property type="entry name" value="Thioredoxin_CS"/>
</dbReference>
<dbReference type="AlphaFoldDB" id="A0A6N8U2P6"/>
<comment type="similarity">
    <text evidence="1 7">Belongs to the thioredoxin family.</text>
</comment>
<dbReference type="Gene3D" id="3.40.30.10">
    <property type="entry name" value="Glutaredoxin"/>
    <property type="match status" value="1"/>
</dbReference>
<evidence type="ECO:0000256" key="6">
    <source>
        <dbReference type="ARBA" id="ARBA00023284"/>
    </source>
</evidence>
<evidence type="ECO:0000256" key="5">
    <source>
        <dbReference type="ARBA" id="ARBA00023157"/>
    </source>
</evidence>
<dbReference type="PROSITE" id="PS00194">
    <property type="entry name" value="THIOREDOXIN_1"/>
    <property type="match status" value="1"/>
</dbReference>
<dbReference type="EMBL" id="WUUQ01000001">
    <property type="protein sequence ID" value="MXQ72556.1"/>
    <property type="molecule type" value="Genomic_DNA"/>
</dbReference>
<dbReference type="InterPro" id="IPR005746">
    <property type="entry name" value="Thioredoxin"/>
</dbReference>
<comment type="caution">
    <text evidence="10">The sequence shown here is derived from an EMBL/GenBank/DDBJ whole genome shotgun (WGS) entry which is preliminary data.</text>
</comment>
<dbReference type="PIRSF" id="PIRSF000077">
    <property type="entry name" value="Thioredoxin"/>
    <property type="match status" value="1"/>
</dbReference>
<dbReference type="PROSITE" id="PS51352">
    <property type="entry name" value="THIOREDOXIN_2"/>
    <property type="match status" value="1"/>
</dbReference>
<dbReference type="InterPro" id="IPR013766">
    <property type="entry name" value="Thioredoxin_domain"/>
</dbReference>
<reference evidence="10 11" key="2">
    <citation type="submission" date="2020-01" db="EMBL/GenBank/DDBJ databases">
        <title>Clostridiaceae sp. nov. isolated from the gut of human by culturomics.</title>
        <authorList>
            <person name="Chang Y."/>
        </authorList>
    </citation>
    <scope>NUCLEOTIDE SEQUENCE [LARGE SCALE GENOMIC DNA]</scope>
    <source>
        <strain evidence="10 11">DONG20-135</strain>
    </source>
</reference>
<dbReference type="GO" id="GO:0015035">
    <property type="term" value="F:protein-disulfide reductase activity"/>
    <property type="evidence" value="ECO:0007669"/>
    <property type="project" value="InterPro"/>
</dbReference>
<dbReference type="Pfam" id="PF00085">
    <property type="entry name" value="Thioredoxin"/>
    <property type="match status" value="1"/>
</dbReference>
<evidence type="ECO:0000313" key="10">
    <source>
        <dbReference type="EMBL" id="MXQ72556.1"/>
    </source>
</evidence>
<keyword evidence="5 8" id="KW-1015">Disulfide bond</keyword>
<keyword evidence="4" id="KW-0249">Electron transport</keyword>
<dbReference type="PRINTS" id="PR00421">
    <property type="entry name" value="THIOREDOXIN"/>
</dbReference>
<dbReference type="RefSeq" id="WP_160624047.1">
    <property type="nucleotide sequence ID" value="NZ_WUUQ01000001.1"/>
</dbReference>
<dbReference type="SUPFAM" id="SSF52833">
    <property type="entry name" value="Thioredoxin-like"/>
    <property type="match status" value="1"/>
</dbReference>
<keyword evidence="3" id="KW-0813">Transport</keyword>
<reference evidence="10 11" key="1">
    <citation type="submission" date="2019-12" db="EMBL/GenBank/DDBJ databases">
        <authorList>
            <person name="Yang R."/>
        </authorList>
    </citation>
    <scope>NUCLEOTIDE SEQUENCE [LARGE SCALE GENOMIC DNA]</scope>
    <source>
        <strain evidence="10 11">DONG20-135</strain>
    </source>
</reference>